<evidence type="ECO:0000256" key="4">
    <source>
        <dbReference type="ARBA" id="ARBA00042988"/>
    </source>
</evidence>
<name>A0A2T2NXN2_CORCC</name>
<comment type="similarity">
    <text evidence="1">Belongs to the Gfo/Idh/MocA family.</text>
</comment>
<dbReference type="InterPro" id="IPR055170">
    <property type="entry name" value="GFO_IDH_MocA-like_dom"/>
</dbReference>
<dbReference type="InterPro" id="IPR000683">
    <property type="entry name" value="Gfo/Idh/MocA-like_OxRdtase_N"/>
</dbReference>
<sequence length="426" mass="47746">MASAIGFVKRLYTNVYPPTPAKSDGALRFGILGAANIAPMALIGPARSHPEVIIAAVAARDPKKAEAFAKKHGIPIVHKTYEDLIADPSIDCIYNPLPNSHHYPYTLAALKAGKHVLLEKPSVSNAKEAHSLFHHPLLQSPNPPVLLEAFHYAFHPAWSTFLSLIGDPADIHDTEAINTFPAGWFSTDDIRFTYALSGGTLMDFGAYSVHSTRRVFRSEPEDVAEAGYRALPEGADPLCEEAVSATFRFQGGATARVEADLRARGGYWAPSLTWGWPGFGERVVMPTFWVRGRARRVGVAAEGGVEEWVRRVVVMHNYMMPNLYHRIDVVTVTEFRDPAQRGKVVRTKEETEFVKSYKWPDGEGKKGEEWWSTYRYQLEEFVNRVKGREGSGVWIEHEDSVRQMELIDKTYLKMRLPVRPTSEVLE</sequence>
<dbReference type="Pfam" id="PF22725">
    <property type="entry name" value="GFO_IDH_MocA_C3"/>
    <property type="match status" value="1"/>
</dbReference>
<dbReference type="SUPFAM" id="SSF55347">
    <property type="entry name" value="Glyceraldehyde-3-phosphate dehydrogenase-like, C-terminal domain"/>
    <property type="match status" value="1"/>
</dbReference>
<reference evidence="8 9" key="1">
    <citation type="journal article" date="2018" name="Front. Microbiol.">
        <title>Genome-Wide Analysis of Corynespora cassiicola Leaf Fall Disease Putative Effectors.</title>
        <authorList>
            <person name="Lopez D."/>
            <person name="Ribeiro S."/>
            <person name="Label P."/>
            <person name="Fumanal B."/>
            <person name="Venisse J.S."/>
            <person name="Kohler A."/>
            <person name="de Oliveira R.R."/>
            <person name="Labutti K."/>
            <person name="Lipzen A."/>
            <person name="Lail K."/>
            <person name="Bauer D."/>
            <person name="Ohm R.A."/>
            <person name="Barry K.W."/>
            <person name="Spatafora J."/>
            <person name="Grigoriev I.V."/>
            <person name="Martin F.M."/>
            <person name="Pujade-Renaud V."/>
        </authorList>
    </citation>
    <scope>NUCLEOTIDE SEQUENCE [LARGE SCALE GENOMIC DNA]</scope>
    <source>
        <strain evidence="8 9">Philippines</strain>
    </source>
</reference>
<protein>
    <recommendedName>
        <fullName evidence="3">D-xylose 1-dehydrogenase (NADP(+), D-xylono-1,5-lactone-forming)</fullName>
        <ecNumber evidence="3">1.1.1.179</ecNumber>
    </recommendedName>
    <alternativeName>
        <fullName evidence="4">D-xylose-NADP dehydrogenase</fullName>
    </alternativeName>
</protein>
<dbReference type="GO" id="GO:0047837">
    <property type="term" value="F:D-xylose 1-dehydrogenase (NADP+) activity"/>
    <property type="evidence" value="ECO:0007669"/>
    <property type="project" value="UniProtKB-EC"/>
</dbReference>
<dbReference type="Proteomes" id="UP000240883">
    <property type="component" value="Unassembled WGS sequence"/>
</dbReference>
<dbReference type="Gene3D" id="3.30.360.10">
    <property type="entry name" value="Dihydrodipicolinate Reductase, domain 2"/>
    <property type="match status" value="1"/>
</dbReference>
<dbReference type="EC" id="1.1.1.179" evidence="3"/>
<accession>A0A2T2NXN2</accession>
<dbReference type="GO" id="GO:0000166">
    <property type="term" value="F:nucleotide binding"/>
    <property type="evidence" value="ECO:0007669"/>
    <property type="project" value="InterPro"/>
</dbReference>
<evidence type="ECO:0000313" key="8">
    <source>
        <dbReference type="EMBL" id="PSN69848.1"/>
    </source>
</evidence>
<evidence type="ECO:0000256" key="1">
    <source>
        <dbReference type="ARBA" id="ARBA00010928"/>
    </source>
</evidence>
<dbReference type="SUPFAM" id="SSF51735">
    <property type="entry name" value="NAD(P)-binding Rossmann-fold domains"/>
    <property type="match status" value="1"/>
</dbReference>
<dbReference type="Gene3D" id="3.40.50.720">
    <property type="entry name" value="NAD(P)-binding Rossmann-like Domain"/>
    <property type="match status" value="1"/>
</dbReference>
<evidence type="ECO:0000259" key="6">
    <source>
        <dbReference type="Pfam" id="PF01408"/>
    </source>
</evidence>
<dbReference type="PANTHER" id="PTHR22604:SF105">
    <property type="entry name" value="TRANS-1,2-DIHYDROBENZENE-1,2-DIOL DEHYDROGENASE"/>
    <property type="match status" value="1"/>
</dbReference>
<keyword evidence="2" id="KW-0560">Oxidoreductase</keyword>
<dbReference type="EMBL" id="KZ678132">
    <property type="protein sequence ID" value="PSN69848.1"/>
    <property type="molecule type" value="Genomic_DNA"/>
</dbReference>
<keyword evidence="9" id="KW-1185">Reference proteome</keyword>
<dbReference type="STRING" id="1448308.A0A2T2NXN2"/>
<dbReference type="InterPro" id="IPR050984">
    <property type="entry name" value="Gfo/Idh/MocA_domain"/>
</dbReference>
<evidence type="ECO:0000259" key="7">
    <source>
        <dbReference type="Pfam" id="PF22725"/>
    </source>
</evidence>
<dbReference type="InterPro" id="IPR036291">
    <property type="entry name" value="NAD(P)-bd_dom_sf"/>
</dbReference>
<dbReference type="AlphaFoldDB" id="A0A2T2NXN2"/>
<dbReference type="Pfam" id="PF01408">
    <property type="entry name" value="GFO_IDH_MocA"/>
    <property type="match status" value="1"/>
</dbReference>
<feature type="domain" description="GFO/IDH/MocA-like oxidoreductase" evidence="7">
    <location>
        <begin position="186"/>
        <end position="269"/>
    </location>
</feature>
<dbReference type="PANTHER" id="PTHR22604">
    <property type="entry name" value="OXIDOREDUCTASES"/>
    <property type="match status" value="1"/>
</dbReference>
<evidence type="ECO:0000256" key="2">
    <source>
        <dbReference type="ARBA" id="ARBA00023002"/>
    </source>
</evidence>
<gene>
    <name evidence="8" type="ORF">BS50DRAFT_519298</name>
</gene>
<feature type="domain" description="Gfo/Idh/MocA-like oxidoreductase N-terminal" evidence="6">
    <location>
        <begin position="27"/>
        <end position="134"/>
    </location>
</feature>
<proteinExistence type="inferred from homology"/>
<evidence type="ECO:0000313" key="9">
    <source>
        <dbReference type="Proteomes" id="UP000240883"/>
    </source>
</evidence>
<evidence type="ECO:0000256" key="3">
    <source>
        <dbReference type="ARBA" id="ARBA00038984"/>
    </source>
</evidence>
<dbReference type="OrthoDB" id="6417021at2759"/>
<evidence type="ECO:0000256" key="5">
    <source>
        <dbReference type="ARBA" id="ARBA00049233"/>
    </source>
</evidence>
<comment type="catalytic activity">
    <reaction evidence="5">
        <text>D-xylose + NADP(+) = D-xylono-1,5-lactone + NADPH + H(+)</text>
        <dbReference type="Rhea" id="RHEA:22000"/>
        <dbReference type="ChEBI" id="CHEBI:15378"/>
        <dbReference type="ChEBI" id="CHEBI:15867"/>
        <dbReference type="ChEBI" id="CHEBI:53455"/>
        <dbReference type="ChEBI" id="CHEBI:57783"/>
        <dbReference type="ChEBI" id="CHEBI:58349"/>
        <dbReference type="EC" id="1.1.1.179"/>
    </reaction>
</comment>
<organism evidence="8 9">
    <name type="scientific">Corynespora cassiicola Philippines</name>
    <dbReference type="NCBI Taxonomy" id="1448308"/>
    <lineage>
        <taxon>Eukaryota</taxon>
        <taxon>Fungi</taxon>
        <taxon>Dikarya</taxon>
        <taxon>Ascomycota</taxon>
        <taxon>Pezizomycotina</taxon>
        <taxon>Dothideomycetes</taxon>
        <taxon>Pleosporomycetidae</taxon>
        <taxon>Pleosporales</taxon>
        <taxon>Corynesporascaceae</taxon>
        <taxon>Corynespora</taxon>
    </lineage>
</organism>